<gene>
    <name evidence="1" type="ORF">JAAARDRAFT_50071</name>
</gene>
<name>A0A067PDJ1_9AGAM</name>
<dbReference type="EMBL" id="KL197737">
    <property type="protein sequence ID" value="KDQ52849.1"/>
    <property type="molecule type" value="Genomic_DNA"/>
</dbReference>
<dbReference type="AlphaFoldDB" id="A0A067PDJ1"/>
<sequence length="246" mass="27457">MSVGEIGLLCTDRTVQLQVDHNGRATAMTCEFCVKAITGTKDAYRSHIGLHLLHRLRKTGLHEPLPSTTAQLGDTLPCGFCGKSGDSRCLITISIQRKDKMYRICSFANANKGTKNNPSHNVPIHCKLCPHPDSFLPHVHPAVWRYNMDEHLAIFHQEYASLSWLSGQPLPKVVWDELEITSKEEDELGIPRENRLLAFIQFVAEEPVVEATPSTSCAINLKWKMAFQNDIAGVASKHARSVLHQP</sequence>
<accession>A0A067PDJ1</accession>
<dbReference type="InParanoid" id="A0A067PDJ1"/>
<protein>
    <submittedName>
        <fullName evidence="1">Uncharacterized protein</fullName>
    </submittedName>
</protein>
<evidence type="ECO:0000313" key="2">
    <source>
        <dbReference type="Proteomes" id="UP000027265"/>
    </source>
</evidence>
<organism evidence="1 2">
    <name type="scientific">Jaapia argillacea MUCL 33604</name>
    <dbReference type="NCBI Taxonomy" id="933084"/>
    <lineage>
        <taxon>Eukaryota</taxon>
        <taxon>Fungi</taxon>
        <taxon>Dikarya</taxon>
        <taxon>Basidiomycota</taxon>
        <taxon>Agaricomycotina</taxon>
        <taxon>Agaricomycetes</taxon>
        <taxon>Agaricomycetidae</taxon>
        <taxon>Jaapiales</taxon>
        <taxon>Jaapiaceae</taxon>
        <taxon>Jaapia</taxon>
    </lineage>
</organism>
<dbReference type="Proteomes" id="UP000027265">
    <property type="component" value="Unassembled WGS sequence"/>
</dbReference>
<dbReference type="OrthoDB" id="2904390at2759"/>
<keyword evidence="2" id="KW-1185">Reference proteome</keyword>
<dbReference type="HOGENOM" id="CLU_092536_0_0_1"/>
<evidence type="ECO:0000313" key="1">
    <source>
        <dbReference type="EMBL" id="KDQ52849.1"/>
    </source>
</evidence>
<proteinExistence type="predicted"/>
<reference evidence="2" key="1">
    <citation type="journal article" date="2014" name="Proc. Natl. Acad. Sci. U.S.A.">
        <title>Extensive sampling of basidiomycete genomes demonstrates inadequacy of the white-rot/brown-rot paradigm for wood decay fungi.</title>
        <authorList>
            <person name="Riley R."/>
            <person name="Salamov A.A."/>
            <person name="Brown D.W."/>
            <person name="Nagy L.G."/>
            <person name="Floudas D."/>
            <person name="Held B.W."/>
            <person name="Levasseur A."/>
            <person name="Lombard V."/>
            <person name="Morin E."/>
            <person name="Otillar R."/>
            <person name="Lindquist E.A."/>
            <person name="Sun H."/>
            <person name="LaButti K.M."/>
            <person name="Schmutz J."/>
            <person name="Jabbour D."/>
            <person name="Luo H."/>
            <person name="Baker S.E."/>
            <person name="Pisabarro A.G."/>
            <person name="Walton J.D."/>
            <person name="Blanchette R.A."/>
            <person name="Henrissat B."/>
            <person name="Martin F."/>
            <person name="Cullen D."/>
            <person name="Hibbett D.S."/>
            <person name="Grigoriev I.V."/>
        </authorList>
    </citation>
    <scope>NUCLEOTIDE SEQUENCE [LARGE SCALE GENOMIC DNA]</scope>
    <source>
        <strain evidence="2">MUCL 33604</strain>
    </source>
</reference>